<dbReference type="EMBL" id="HBIM01000247">
    <property type="protein sequence ID" value="CAE0401897.1"/>
    <property type="molecule type" value="Transcribed_RNA"/>
</dbReference>
<gene>
    <name evidence="6" type="ORF">ACOF00016_LOCUS218</name>
</gene>
<evidence type="ECO:0000256" key="2">
    <source>
        <dbReference type="PROSITE-ProRule" id="PRU00267"/>
    </source>
</evidence>
<evidence type="ECO:0000256" key="4">
    <source>
        <dbReference type="SAM" id="MobiDB-lite"/>
    </source>
</evidence>
<dbReference type="SMART" id="SM00398">
    <property type="entry name" value="HMG"/>
    <property type="match status" value="1"/>
</dbReference>
<proteinExistence type="predicted"/>
<feature type="coiled-coil region" evidence="3">
    <location>
        <begin position="82"/>
        <end position="109"/>
    </location>
</feature>
<feature type="DNA-binding region" description="HMG box" evidence="2">
    <location>
        <begin position="20"/>
        <end position="100"/>
    </location>
</feature>
<dbReference type="AlphaFoldDB" id="A0A7S3KVP0"/>
<dbReference type="GO" id="GO:0003677">
    <property type="term" value="F:DNA binding"/>
    <property type="evidence" value="ECO:0007669"/>
    <property type="project" value="UniProtKB-UniRule"/>
</dbReference>
<evidence type="ECO:0000313" key="6">
    <source>
        <dbReference type="EMBL" id="CAE0401897.1"/>
    </source>
</evidence>
<dbReference type="InterPro" id="IPR050342">
    <property type="entry name" value="HMGB"/>
</dbReference>
<feature type="compositionally biased region" description="Polar residues" evidence="4">
    <location>
        <begin position="182"/>
        <end position="198"/>
    </location>
</feature>
<sequence>MVCDISLTNYNLTLIDSGKPKRCLTAYNIFFQQERQRLLKTLPARAGVKSKKAHGKIGFAELGRAISRSWKSVTVEQKAYYRKLAAQDKKRYQREMEEWKAKLAAQDTEVELAAPKSTPEQPQVITGSVVMDESFAPAPQEPVVSGEIRAQDMMHAMPTEDLIMLACGDTFLDNGIAPTPVPIQQVQSDPQQTNSNPKTLNKAVTPELMQPLDTDCQDFLMSAFGI</sequence>
<dbReference type="SUPFAM" id="SSF47095">
    <property type="entry name" value="HMG-box"/>
    <property type="match status" value="1"/>
</dbReference>
<accession>A0A7S3KVP0</accession>
<name>A0A7S3KVP0_9STRA</name>
<keyword evidence="2" id="KW-0539">Nucleus</keyword>
<protein>
    <recommendedName>
        <fullName evidence="5">HMG box domain-containing protein</fullName>
    </recommendedName>
</protein>
<evidence type="ECO:0000259" key="5">
    <source>
        <dbReference type="PROSITE" id="PS50118"/>
    </source>
</evidence>
<organism evidence="6">
    <name type="scientific">Amphora coffeiformis</name>
    <dbReference type="NCBI Taxonomy" id="265554"/>
    <lineage>
        <taxon>Eukaryota</taxon>
        <taxon>Sar</taxon>
        <taxon>Stramenopiles</taxon>
        <taxon>Ochrophyta</taxon>
        <taxon>Bacillariophyta</taxon>
        <taxon>Bacillariophyceae</taxon>
        <taxon>Bacillariophycidae</taxon>
        <taxon>Thalassiophysales</taxon>
        <taxon>Catenulaceae</taxon>
        <taxon>Amphora</taxon>
    </lineage>
</organism>
<dbReference type="PROSITE" id="PS50118">
    <property type="entry name" value="HMG_BOX_2"/>
    <property type="match status" value="1"/>
</dbReference>
<keyword evidence="3" id="KW-0175">Coiled coil</keyword>
<dbReference type="Gene3D" id="1.10.30.10">
    <property type="entry name" value="High mobility group box domain"/>
    <property type="match status" value="1"/>
</dbReference>
<feature type="region of interest" description="Disordered" evidence="4">
    <location>
        <begin position="179"/>
        <end position="198"/>
    </location>
</feature>
<evidence type="ECO:0000256" key="3">
    <source>
        <dbReference type="SAM" id="Coils"/>
    </source>
</evidence>
<dbReference type="GO" id="GO:0005634">
    <property type="term" value="C:nucleus"/>
    <property type="evidence" value="ECO:0007669"/>
    <property type="project" value="UniProtKB-UniRule"/>
</dbReference>
<feature type="domain" description="HMG box" evidence="5">
    <location>
        <begin position="20"/>
        <end position="100"/>
    </location>
</feature>
<reference evidence="6" key="1">
    <citation type="submission" date="2021-01" db="EMBL/GenBank/DDBJ databases">
        <authorList>
            <person name="Corre E."/>
            <person name="Pelletier E."/>
            <person name="Niang G."/>
            <person name="Scheremetjew M."/>
            <person name="Finn R."/>
            <person name="Kale V."/>
            <person name="Holt S."/>
            <person name="Cochrane G."/>
            <person name="Meng A."/>
            <person name="Brown T."/>
            <person name="Cohen L."/>
        </authorList>
    </citation>
    <scope>NUCLEOTIDE SEQUENCE</scope>
    <source>
        <strain evidence="6">CCMP127</strain>
    </source>
</reference>
<evidence type="ECO:0000256" key="1">
    <source>
        <dbReference type="ARBA" id="ARBA00023125"/>
    </source>
</evidence>
<dbReference type="PANTHER" id="PTHR48112:SF15">
    <property type="entry name" value="HMG BOX DOMAIN-CONTAINING PROTEIN"/>
    <property type="match status" value="1"/>
</dbReference>
<dbReference type="InterPro" id="IPR036910">
    <property type="entry name" value="HMG_box_dom_sf"/>
</dbReference>
<dbReference type="PANTHER" id="PTHR48112">
    <property type="entry name" value="HIGH MOBILITY GROUP PROTEIN DSP1"/>
    <property type="match status" value="1"/>
</dbReference>
<keyword evidence="1 2" id="KW-0238">DNA-binding</keyword>
<dbReference type="Pfam" id="PF09011">
    <property type="entry name" value="HMG_box_2"/>
    <property type="match status" value="1"/>
</dbReference>
<dbReference type="InterPro" id="IPR009071">
    <property type="entry name" value="HMG_box_dom"/>
</dbReference>